<organism evidence="11">
    <name type="scientific">Lambia antarctica</name>
    <dbReference type="NCBI Taxonomy" id="101717"/>
    <lineage>
        <taxon>Eukaryota</taxon>
        <taxon>Viridiplantae</taxon>
        <taxon>Chlorophyta</taxon>
        <taxon>core chlorophytes</taxon>
        <taxon>Ulvophyceae</taxon>
        <taxon>TCBD clade</taxon>
        <taxon>Bryopsidales</taxon>
        <taxon>Bryopsidineae</taxon>
        <taxon>Bryopsidaceae</taxon>
        <taxon>Lambia</taxon>
    </lineage>
</organism>
<dbReference type="NCBIfam" id="TIGR02388">
    <property type="entry name" value="rpoC2_cyan"/>
    <property type="match status" value="1"/>
</dbReference>
<name>A0A1L2EDU8_9CHLO</name>
<dbReference type="SUPFAM" id="SSF64484">
    <property type="entry name" value="beta and beta-prime subunits of DNA dependent RNA-polymerase"/>
    <property type="match status" value="1"/>
</dbReference>
<evidence type="ECO:0000259" key="9">
    <source>
        <dbReference type="Pfam" id="PF04998"/>
    </source>
</evidence>
<feature type="domain" description="RNA polymerase Rpb1" evidence="9">
    <location>
        <begin position="167"/>
        <end position="1276"/>
    </location>
</feature>
<dbReference type="CDD" id="cd02655">
    <property type="entry name" value="RNAP_beta'_C"/>
    <property type="match status" value="1"/>
</dbReference>
<dbReference type="EMBL" id="KU059765">
    <property type="protein sequence ID" value="ANN39050.1"/>
    <property type="molecule type" value="Genomic_DNA"/>
</dbReference>
<keyword evidence="11" id="KW-0150">Chloroplast</keyword>
<keyword evidence="5" id="KW-0548">Nucleotidyltransferase</keyword>
<accession>A0A1L2EDU8</accession>
<dbReference type="GO" id="GO:0003899">
    <property type="term" value="F:DNA-directed RNA polymerase activity"/>
    <property type="evidence" value="ECO:0007669"/>
    <property type="project" value="UniProtKB-EC"/>
</dbReference>
<dbReference type="InterPro" id="IPR045867">
    <property type="entry name" value="DNA-dir_RpoC_beta_prime"/>
</dbReference>
<evidence type="ECO:0000259" key="10">
    <source>
        <dbReference type="Pfam" id="PF05000"/>
    </source>
</evidence>
<evidence type="ECO:0000256" key="7">
    <source>
        <dbReference type="ARBA" id="ARBA00022833"/>
    </source>
</evidence>
<dbReference type="Pfam" id="PF04998">
    <property type="entry name" value="RNA_pol_Rpb1_5"/>
    <property type="match status" value="1"/>
</dbReference>
<dbReference type="InterPro" id="IPR038120">
    <property type="entry name" value="Rpb1_funnel_sf"/>
</dbReference>
<dbReference type="InterPro" id="IPR007081">
    <property type="entry name" value="RNA_pol_Rpb1_5"/>
</dbReference>
<evidence type="ECO:0000256" key="6">
    <source>
        <dbReference type="ARBA" id="ARBA00022723"/>
    </source>
</evidence>
<reference evidence="11" key="1">
    <citation type="submission" date="2015-11" db="EMBL/GenBank/DDBJ databases">
        <title>Re-assessment of the Classification of Bryopsidales (Chlorophyta) Based on Chloroplast Phylogenomic Analyses.</title>
        <authorList>
            <person name="Cremen M.C.M."/>
            <person name="Leliaert F."/>
            <person name="West J."/>
            <person name="Lam D.W."/>
            <person name="Shimada S."/>
            <person name="Lopez-Bautista J.M."/>
            <person name="Verbruggen H."/>
        </authorList>
    </citation>
    <scope>NUCLEOTIDE SEQUENCE</scope>
</reference>
<evidence type="ECO:0000256" key="4">
    <source>
        <dbReference type="ARBA" id="ARBA00022679"/>
    </source>
</evidence>
<proteinExistence type="predicted"/>
<dbReference type="PANTHER" id="PTHR19376:SF68">
    <property type="entry name" value="DNA-DIRECTED RNA POLYMERASE SUBUNIT BETA"/>
    <property type="match status" value="1"/>
</dbReference>
<dbReference type="GO" id="GO:0003677">
    <property type="term" value="F:DNA binding"/>
    <property type="evidence" value="ECO:0007669"/>
    <property type="project" value="InterPro"/>
</dbReference>
<gene>
    <name evidence="11" type="primary">rpoC2</name>
</gene>
<keyword evidence="6" id="KW-0479">Metal-binding</keyword>
<dbReference type="GO" id="GO:0046872">
    <property type="term" value="F:metal ion binding"/>
    <property type="evidence" value="ECO:0007669"/>
    <property type="project" value="UniProtKB-KW"/>
</dbReference>
<keyword evidence="4" id="KW-0808">Transferase</keyword>
<evidence type="ECO:0000256" key="1">
    <source>
        <dbReference type="ARBA" id="ARBA00012418"/>
    </source>
</evidence>
<dbReference type="InterPro" id="IPR042102">
    <property type="entry name" value="RNA_pol_Rpb1_3_sf"/>
</dbReference>
<dbReference type="Gene3D" id="1.10.274.100">
    <property type="entry name" value="RNA polymerase Rpb1, domain 3"/>
    <property type="match status" value="1"/>
</dbReference>
<feature type="domain" description="RNA polymerase Rpb1" evidence="10">
    <location>
        <begin position="87"/>
        <end position="155"/>
    </location>
</feature>
<dbReference type="GO" id="GO:0006351">
    <property type="term" value="P:DNA-templated transcription"/>
    <property type="evidence" value="ECO:0007669"/>
    <property type="project" value="InterPro"/>
</dbReference>
<evidence type="ECO:0000256" key="3">
    <source>
        <dbReference type="ARBA" id="ARBA00022640"/>
    </source>
</evidence>
<evidence type="ECO:0000313" key="11">
    <source>
        <dbReference type="EMBL" id="ANN39050.1"/>
    </source>
</evidence>
<geneLocation type="chloroplast" evidence="11"/>
<keyword evidence="2 11" id="KW-0240">DNA-directed RNA polymerase</keyword>
<keyword evidence="7" id="KW-0862">Zinc</keyword>
<dbReference type="InterPro" id="IPR007083">
    <property type="entry name" value="RNA_pol_Rpb1_4"/>
</dbReference>
<dbReference type="PANTHER" id="PTHR19376">
    <property type="entry name" value="DNA-DIRECTED RNA POLYMERASE"/>
    <property type="match status" value="1"/>
</dbReference>
<keyword evidence="3 11" id="KW-0934">Plastid</keyword>
<evidence type="ECO:0000256" key="2">
    <source>
        <dbReference type="ARBA" id="ARBA00022478"/>
    </source>
</evidence>
<dbReference type="Gene3D" id="1.10.150.390">
    <property type="match status" value="1"/>
</dbReference>
<evidence type="ECO:0000256" key="5">
    <source>
        <dbReference type="ARBA" id="ARBA00022695"/>
    </source>
</evidence>
<dbReference type="GO" id="GO:0000428">
    <property type="term" value="C:DNA-directed RNA polymerase complex"/>
    <property type="evidence" value="ECO:0007669"/>
    <property type="project" value="UniProtKB-KW"/>
</dbReference>
<evidence type="ECO:0000256" key="8">
    <source>
        <dbReference type="ARBA" id="ARBA00023163"/>
    </source>
</evidence>
<dbReference type="RefSeq" id="YP_009330339.1">
    <property type="nucleotide sequence ID" value="NC_032284.1"/>
</dbReference>
<dbReference type="InterPro" id="IPR012756">
    <property type="entry name" value="DNA-dir_RpoC2_beta_pp"/>
</dbReference>
<dbReference type="Gene3D" id="1.10.132.30">
    <property type="match status" value="1"/>
</dbReference>
<dbReference type="GeneID" id="30685200"/>
<protein>
    <recommendedName>
        <fullName evidence="1">DNA-directed RNA polymerase</fullName>
        <ecNumber evidence="1">2.7.7.6</ecNumber>
    </recommendedName>
</protein>
<dbReference type="Pfam" id="PF05000">
    <property type="entry name" value="RNA_pol_Rpb1_4"/>
    <property type="match status" value="1"/>
</dbReference>
<sequence length="1362" mass="159446">MDYFFDRCFEKKRLKQLLIWFFHSKGEKNTLQLLERLKNIGFAYSTKSGLSIGLEDLQLHLKKSSIYQASEFEVQQIEFHLKKSNLTKFEYFQQLVEIWTKTNEQLKDKIIKNFQIKNQLNPLFLMAFSGARGNISQVRQLVGMRGLMSDPKGQILDFPIRSNFREGLTLTEYIISCYGARKGIVDTALRTATSGYLTRRLVDVAQHVIIEKQDCQSKDFIWVGNLFSGKKILLSLKQRLVGRVLGKKMILQKKKKNYLKNAEITATSASLFYSKFSKIPIRSPLTCISPSSICQYCYGWNLATESWVSLGEAVGVLAAQSIGEPGTQLTMRTFHTGGVFSGDLIEQLHSPLTGQIFYVNSIAGNLIRTLSGKIAFLIKESSFIILKSFTKKKLIFKIPCYTILFLKNQQRVSCNQLVAELSSSSLLKTQQIYSEKDLYSEDSGQIFFQNLTILEKKKNTGEQKNYTQNLGTIWILKAHFFETFFMKNILPNNLDIINSNVVFQKISLNIEAVLSLNPPKKLAFNEKEKFIASSIEARKNPLFSTENFVQFLKSFDLNFLIYKNKYYFSLKKSFLSKKPHRGETSFFLYSNKINQSLGFIGGFSNSTIFSKKILNNYYFIVLKQNLRTQSYLLENNIFSNFFYNFKKTQLNNFVKQKFFFYNTKENKNYIFWTQKNIILQSNKKKFLAKWRNYTSPLEYTYLKKFLYNYFFVFVSCFFDPEAYRHKRDYFRKLQKKNSPVVNFYLKNNFFYENIFSGYYHFFLLETFIKKNRLINNPMGRLVKIRCLSFTYYTQNYLIPMIDESKFLLTRIEPPRQRVIFLRKPFKFADWFSFIEISKIQCCLFSKKQNICLDYQTLSISNNVCDTKFCGIPFLNCKIINKYFKQLNVLIKQKNYFRNKKTRFFINRSSNFILIILKFQKTLLKEPFVDNYKIMKPKKLSFKYFSKNKITIFSYSQKNFLGNSHSNRLKYFLSNNQILLILKKNYNCILKFQGYEKITKTGYFNLENSKTILTLFVVKAFYSDCKKFLQISNKLEFKFIQQNKFFQSKLFLIIKILAEKGEFFKDSFYESQTLPRNSSNFMILQKNHLVGLDQLYSPIFRLGDCIPPLSQVENKQIILTSGQVCQISKTTLLLRKANSLLLTSNGILHVKNSAIIQSQTRLFTMFYSHFKTGDIVQGIPKIEEFFEARQTRGGNPLFENLHMRLKYLYSKYKIQYKYSKAVKKALIKLQQIIVNEIQFVYTMQGIFISDKHIEIIIRQMTSKVKIIDVGSTGLLRGELVELVWVEKINKKIQSKQIQYEPIILGITKTCLETNSFISAASFQETTRILTKAAIQNKMDFICGLKENVILGHLIPAGTGFFTF</sequence>
<dbReference type="EC" id="2.7.7.6" evidence="1"/>
<keyword evidence="8" id="KW-0804">Transcription</keyword>
<dbReference type="Gene3D" id="1.10.1790.20">
    <property type="match status" value="1"/>
</dbReference>